<dbReference type="EMBL" id="JAEHOE010000001">
    <property type="protein sequence ID" value="KAG2501709.1"/>
    <property type="molecule type" value="Genomic_DNA"/>
</dbReference>
<dbReference type="SUPFAM" id="SSF51735">
    <property type="entry name" value="NAD(P)-binding Rossmann-fold domains"/>
    <property type="match status" value="1"/>
</dbReference>
<dbReference type="AlphaFoldDB" id="A0A835YPY6"/>
<dbReference type="InterPro" id="IPR002347">
    <property type="entry name" value="SDR_fam"/>
</dbReference>
<name>A0A835YPY6_9CHLO</name>
<proteinExistence type="predicted"/>
<gene>
    <name evidence="1" type="ORF">HYH03_000210</name>
</gene>
<dbReference type="Gene3D" id="3.40.50.720">
    <property type="entry name" value="NAD(P)-binding Rossmann-like Domain"/>
    <property type="match status" value="1"/>
</dbReference>
<dbReference type="Pfam" id="PF00106">
    <property type="entry name" value="adh_short"/>
    <property type="match status" value="1"/>
</dbReference>
<keyword evidence="2" id="KW-1185">Reference proteome</keyword>
<protein>
    <submittedName>
        <fullName evidence="1">Uncharacterized protein</fullName>
    </submittedName>
</protein>
<dbReference type="Proteomes" id="UP000612055">
    <property type="component" value="Unassembled WGS sequence"/>
</dbReference>
<dbReference type="PANTHER" id="PTHR43431:SF1">
    <property type="entry name" value="OS08G0476300 PROTEIN"/>
    <property type="match status" value="1"/>
</dbReference>
<organism evidence="1 2">
    <name type="scientific">Edaphochlamys debaryana</name>
    <dbReference type="NCBI Taxonomy" id="47281"/>
    <lineage>
        <taxon>Eukaryota</taxon>
        <taxon>Viridiplantae</taxon>
        <taxon>Chlorophyta</taxon>
        <taxon>core chlorophytes</taxon>
        <taxon>Chlorophyceae</taxon>
        <taxon>CS clade</taxon>
        <taxon>Chlamydomonadales</taxon>
        <taxon>Chlamydomonadales incertae sedis</taxon>
        <taxon>Edaphochlamys</taxon>
    </lineage>
</organism>
<reference evidence="1" key="1">
    <citation type="journal article" date="2020" name="bioRxiv">
        <title>Comparative genomics of Chlamydomonas.</title>
        <authorList>
            <person name="Craig R.J."/>
            <person name="Hasan A.R."/>
            <person name="Ness R.W."/>
            <person name="Keightley P.D."/>
        </authorList>
    </citation>
    <scope>NUCLEOTIDE SEQUENCE</scope>
    <source>
        <strain evidence="1">CCAP 11/70</strain>
    </source>
</reference>
<comment type="caution">
    <text evidence="1">The sequence shown here is derived from an EMBL/GenBank/DDBJ whole genome shotgun (WGS) entry which is preliminary data.</text>
</comment>
<dbReference type="PANTHER" id="PTHR43431">
    <property type="entry name" value="OXIDOREDUCTASE, SHORT CHAIN DEHYDROGENASE/REDUCTASE FAMILY (AFU_ORTHOLOGUE AFUA_5G14000)"/>
    <property type="match status" value="1"/>
</dbReference>
<sequence length="236" mass="24316">MDAFKKVIVIAGFGPGISKAVAKSFAGHGFAVALLSRTQARLDIGARELTNQGAKAKGYAVDLAQPEDVKAVIKKVAEDLGPVTVLFYNPASHSWGDVLTMEIDTITANMQHQVTGLLAATQAVVPGMEGQRGCAILVTGGSLALAAENRTLAKAANHMGGIAVAAGKAAQRSLVFTLAEALRPKGIRVAEVVVTGGVKGSQAAGDAGTIRPEDVAEDFWKLYTAPLDGPVSVTRS</sequence>
<evidence type="ECO:0000313" key="1">
    <source>
        <dbReference type="EMBL" id="KAG2501709.1"/>
    </source>
</evidence>
<accession>A0A835YPY6</accession>
<dbReference type="InterPro" id="IPR036291">
    <property type="entry name" value="NAD(P)-bd_dom_sf"/>
</dbReference>
<dbReference type="OrthoDB" id="532127at2759"/>
<evidence type="ECO:0000313" key="2">
    <source>
        <dbReference type="Proteomes" id="UP000612055"/>
    </source>
</evidence>